<feature type="transmembrane region" description="Helical" evidence="7">
    <location>
        <begin position="303"/>
        <end position="327"/>
    </location>
</feature>
<evidence type="ECO:0000313" key="8">
    <source>
        <dbReference type="EMBL" id="MFD3275781.1"/>
    </source>
</evidence>
<feature type="transmembrane region" description="Helical" evidence="7">
    <location>
        <begin position="13"/>
        <end position="34"/>
    </location>
</feature>
<evidence type="ECO:0000256" key="1">
    <source>
        <dbReference type="ARBA" id="ARBA00004651"/>
    </source>
</evidence>
<feature type="transmembrane region" description="Helical" evidence="7">
    <location>
        <begin position="194"/>
        <end position="214"/>
    </location>
</feature>
<keyword evidence="4 7" id="KW-0812">Transmembrane</keyword>
<feature type="transmembrane region" description="Helical" evidence="7">
    <location>
        <begin position="136"/>
        <end position="159"/>
    </location>
</feature>
<evidence type="ECO:0000256" key="6">
    <source>
        <dbReference type="ARBA" id="ARBA00023136"/>
    </source>
</evidence>
<dbReference type="GO" id="GO:0016740">
    <property type="term" value="F:transferase activity"/>
    <property type="evidence" value="ECO:0007669"/>
    <property type="project" value="UniProtKB-KW"/>
</dbReference>
<dbReference type="EC" id="2.7.8.-" evidence="8"/>
<feature type="transmembrane region" description="Helical" evidence="7">
    <location>
        <begin position="333"/>
        <end position="355"/>
    </location>
</feature>
<feature type="transmembrane region" description="Helical" evidence="7">
    <location>
        <begin position="81"/>
        <end position="100"/>
    </location>
</feature>
<evidence type="ECO:0000256" key="7">
    <source>
        <dbReference type="SAM" id="Phobius"/>
    </source>
</evidence>
<feature type="transmembrane region" description="Helical" evidence="7">
    <location>
        <begin position="260"/>
        <end position="282"/>
    </location>
</feature>
<organism evidence="8 9">
    <name type="scientific">Aquirufa echingensis</name>
    <dbReference type="NCBI Taxonomy" id="3096516"/>
    <lineage>
        <taxon>Bacteria</taxon>
        <taxon>Pseudomonadati</taxon>
        <taxon>Bacteroidota</taxon>
        <taxon>Cytophagia</taxon>
        <taxon>Cytophagales</taxon>
        <taxon>Flectobacillaceae</taxon>
        <taxon>Aquirufa</taxon>
    </lineage>
</organism>
<dbReference type="InterPro" id="IPR000715">
    <property type="entry name" value="Glycosyl_transferase_4"/>
</dbReference>
<gene>
    <name evidence="8" type="ORF">SKC38_06030</name>
</gene>
<evidence type="ECO:0000256" key="4">
    <source>
        <dbReference type="ARBA" id="ARBA00022692"/>
    </source>
</evidence>
<evidence type="ECO:0000256" key="5">
    <source>
        <dbReference type="ARBA" id="ARBA00022989"/>
    </source>
</evidence>
<dbReference type="PROSITE" id="PS01348">
    <property type="entry name" value="MRAY_2"/>
    <property type="match status" value="1"/>
</dbReference>
<evidence type="ECO:0000256" key="3">
    <source>
        <dbReference type="ARBA" id="ARBA00022679"/>
    </source>
</evidence>
<protein>
    <submittedName>
        <fullName evidence="8">MraY family glycosyltransferase</fullName>
        <ecNumber evidence="8">2.7.8.-</ecNumber>
    </submittedName>
</protein>
<reference evidence="8 9" key="1">
    <citation type="submission" date="2024-03" db="EMBL/GenBank/DDBJ databases">
        <title>Aquirufa genome sequencing.</title>
        <authorList>
            <person name="Pitt A."/>
            <person name="Hahn M.W."/>
        </authorList>
    </citation>
    <scope>NUCLEOTIDE SEQUENCE [LARGE SCALE GENOMIC DNA]</scope>
    <source>
        <strain evidence="8 9">PLAD-142S6K</strain>
    </source>
</reference>
<evidence type="ECO:0000313" key="9">
    <source>
        <dbReference type="Proteomes" id="UP001598114"/>
    </source>
</evidence>
<dbReference type="PANTHER" id="PTHR22926:SF3">
    <property type="entry name" value="UNDECAPRENYL-PHOSPHATE ALPHA-N-ACETYLGLUCOSAMINYL 1-PHOSPHATE TRANSFERASE"/>
    <property type="match status" value="1"/>
</dbReference>
<feature type="transmembrane region" description="Helical" evidence="7">
    <location>
        <begin position="55"/>
        <end position="75"/>
    </location>
</feature>
<dbReference type="InterPro" id="IPR018480">
    <property type="entry name" value="PNAcMuramoyl-5peptid_Trfase_CS"/>
</dbReference>
<name>A0ABW6D1H5_9BACT</name>
<sequence length="381" mass="42985">MINVNSIFNDVNIQIYLSIIISLLITLTAIPVIINISRLKDLMATIEQRSSHEELTPTLGGIAIFAATLITYFIWETPNESHELHLTVSALIILFFLGIKDDILILSPRKKLFVQIAASVLVIGLSNLRIINLYGILNITFVPFTYGLIFTIFIFITLINAINLIDGIDGLAGMVGLLISSIFVFLFYRLNEYSYAVLAAALSGSLIGFLRYNWSIKNKIFMGDTGSLIVGFLISIFSIKYIHINSSYVVNPQLDKNAPLLVISILLLPLFDTLRMFVIRLLEGKSPFIGDRKHFHHILIDNGFSHVKATISLVTSNLIFIVIYVAFLEKYSINRLLLIFLLTFLTYCLIAYLLSKRIDSGKVDRLTFKKIDKLKRIKSIN</sequence>
<keyword evidence="6 7" id="KW-0472">Membrane</keyword>
<keyword evidence="2" id="KW-1003">Cell membrane</keyword>
<dbReference type="Proteomes" id="UP001598114">
    <property type="component" value="Unassembled WGS sequence"/>
</dbReference>
<feature type="transmembrane region" description="Helical" evidence="7">
    <location>
        <begin position="112"/>
        <end position="130"/>
    </location>
</feature>
<dbReference type="PANTHER" id="PTHR22926">
    <property type="entry name" value="PHOSPHO-N-ACETYLMURAMOYL-PENTAPEPTIDE-TRANSFERASE"/>
    <property type="match status" value="1"/>
</dbReference>
<keyword evidence="5 7" id="KW-1133">Transmembrane helix</keyword>
<dbReference type="CDD" id="cd06853">
    <property type="entry name" value="GT_WecA_like"/>
    <property type="match status" value="1"/>
</dbReference>
<keyword evidence="3 8" id="KW-0808">Transferase</keyword>
<accession>A0ABW6D1H5</accession>
<dbReference type="Pfam" id="PF00953">
    <property type="entry name" value="Glycos_transf_4"/>
    <property type="match status" value="1"/>
</dbReference>
<comment type="subcellular location">
    <subcellularLocation>
        <location evidence="1">Cell membrane</location>
        <topology evidence="1">Multi-pass membrane protein</topology>
    </subcellularLocation>
</comment>
<feature type="transmembrane region" description="Helical" evidence="7">
    <location>
        <begin position="226"/>
        <end position="244"/>
    </location>
</feature>
<comment type="caution">
    <text evidence="8">The sequence shown here is derived from an EMBL/GenBank/DDBJ whole genome shotgun (WGS) entry which is preliminary data.</text>
</comment>
<feature type="transmembrane region" description="Helical" evidence="7">
    <location>
        <begin position="171"/>
        <end position="188"/>
    </location>
</feature>
<evidence type="ECO:0000256" key="2">
    <source>
        <dbReference type="ARBA" id="ARBA00022475"/>
    </source>
</evidence>
<keyword evidence="9" id="KW-1185">Reference proteome</keyword>
<dbReference type="EMBL" id="JBBKYA010000003">
    <property type="protein sequence ID" value="MFD3275781.1"/>
    <property type="molecule type" value="Genomic_DNA"/>
</dbReference>
<proteinExistence type="predicted"/>
<dbReference type="RefSeq" id="WP_377976016.1">
    <property type="nucleotide sequence ID" value="NZ_JBBKYA010000003.1"/>
</dbReference>